<dbReference type="EMBL" id="JAKOGI010000715">
    <property type="protein sequence ID" value="KAJ8431147.1"/>
    <property type="molecule type" value="Genomic_DNA"/>
</dbReference>
<dbReference type="InterPro" id="IPR036865">
    <property type="entry name" value="CRAL-TRIO_dom_sf"/>
</dbReference>
<evidence type="ECO:0000259" key="1">
    <source>
        <dbReference type="PROSITE" id="PS50191"/>
    </source>
</evidence>
<dbReference type="Gene3D" id="3.40.525.10">
    <property type="entry name" value="CRAL-TRIO lipid binding domain"/>
    <property type="match status" value="1"/>
</dbReference>
<dbReference type="SUPFAM" id="SSF52087">
    <property type="entry name" value="CRAL/TRIO domain"/>
    <property type="match status" value="1"/>
</dbReference>
<accession>A0A9Q1JUK0</accession>
<dbReference type="Proteomes" id="UP001153076">
    <property type="component" value="Unassembled WGS sequence"/>
</dbReference>
<dbReference type="PANTHER" id="PTHR47041:SF2">
    <property type="entry name" value="SEC14 CYTOSOLIC FACTOR FAMILY PROTEIN _ PHOSPHOGLYCERIDE TRANSFER FAMILY PROTEIN"/>
    <property type="match status" value="1"/>
</dbReference>
<dbReference type="AlphaFoldDB" id="A0A9Q1JUK0"/>
<gene>
    <name evidence="2" type="ORF">Cgig2_026744</name>
</gene>
<feature type="domain" description="CRAL-TRIO" evidence="1">
    <location>
        <begin position="1"/>
        <end position="92"/>
    </location>
</feature>
<dbReference type="CDD" id="cd00170">
    <property type="entry name" value="SEC14"/>
    <property type="match status" value="1"/>
</dbReference>
<dbReference type="PANTHER" id="PTHR47041">
    <property type="entry name" value="SEC14 CYTOSOLIC FACTOR FAMILY PROTEIN / PHOSPHOGLYCERIDE TRANSFER FAMILY PROTEIN"/>
    <property type="match status" value="1"/>
</dbReference>
<comment type="caution">
    <text evidence="2">The sequence shown here is derived from an EMBL/GenBank/DDBJ whole genome shotgun (WGS) entry which is preliminary data.</text>
</comment>
<dbReference type="PROSITE" id="PS50191">
    <property type="entry name" value="CRAL_TRIO"/>
    <property type="match status" value="1"/>
</dbReference>
<organism evidence="2 3">
    <name type="scientific">Carnegiea gigantea</name>
    <dbReference type="NCBI Taxonomy" id="171969"/>
    <lineage>
        <taxon>Eukaryota</taxon>
        <taxon>Viridiplantae</taxon>
        <taxon>Streptophyta</taxon>
        <taxon>Embryophyta</taxon>
        <taxon>Tracheophyta</taxon>
        <taxon>Spermatophyta</taxon>
        <taxon>Magnoliopsida</taxon>
        <taxon>eudicotyledons</taxon>
        <taxon>Gunneridae</taxon>
        <taxon>Pentapetalae</taxon>
        <taxon>Caryophyllales</taxon>
        <taxon>Cactineae</taxon>
        <taxon>Cactaceae</taxon>
        <taxon>Cactoideae</taxon>
        <taxon>Echinocereeae</taxon>
        <taxon>Carnegiea</taxon>
    </lineage>
</organism>
<evidence type="ECO:0000313" key="3">
    <source>
        <dbReference type="Proteomes" id="UP001153076"/>
    </source>
</evidence>
<keyword evidence="3" id="KW-1185">Reference proteome</keyword>
<protein>
    <recommendedName>
        <fullName evidence="1">CRAL-TRIO domain-containing protein</fullName>
    </recommendedName>
</protein>
<sequence>MDCEGLTPFRFPLQMIRSCAVLLQDYYPNRLAALFVVRLPPMARMIAMTLFQVLRPGTRQKLQILGNNYLKVLSEYLQTLPSFLGGDCSCPKCSKLINEDNSVAQPSIEVEADSALAPLFAYQAEDVESIKCRRVLKTIVLSLLGIRKEIVGRGDVWDRNVLRFMGVQVP</sequence>
<name>A0A9Q1JUK0_9CARY</name>
<reference evidence="2" key="1">
    <citation type="submission" date="2022-04" db="EMBL/GenBank/DDBJ databases">
        <title>Carnegiea gigantea Genome sequencing and assembly v2.</title>
        <authorList>
            <person name="Copetti D."/>
            <person name="Sanderson M.J."/>
            <person name="Burquez A."/>
            <person name="Wojciechowski M.F."/>
        </authorList>
    </citation>
    <scope>NUCLEOTIDE SEQUENCE</scope>
    <source>
        <strain evidence="2">SGP5-SGP5p</strain>
        <tissue evidence="2">Aerial part</tissue>
    </source>
</reference>
<dbReference type="InterPro" id="IPR001251">
    <property type="entry name" value="CRAL-TRIO_dom"/>
</dbReference>
<evidence type="ECO:0000313" key="2">
    <source>
        <dbReference type="EMBL" id="KAJ8431147.1"/>
    </source>
</evidence>
<dbReference type="OrthoDB" id="1434354at2759"/>
<proteinExistence type="predicted"/>
<dbReference type="Pfam" id="PF00650">
    <property type="entry name" value="CRAL_TRIO"/>
    <property type="match status" value="1"/>
</dbReference>